<name>A0AAE0F1G1_9CHLO</name>
<sequence length="141" mass="16014">RRRAYIPEKDSYSSKGQSSKYMGTPISTLWEPSEQKVWRITRGALTCKNPVPFVGGYHNKKVLDNINKVSVSISPAHRRAGRTVPRQDSTGLPVDADALPEEERAAVRQGQRVAKKRIEGYEMSRDKWNKTGEFELREAVQ</sequence>
<accession>A0AAE0F1G1</accession>
<organism evidence="2 3">
    <name type="scientific">Cymbomonas tetramitiformis</name>
    <dbReference type="NCBI Taxonomy" id="36881"/>
    <lineage>
        <taxon>Eukaryota</taxon>
        <taxon>Viridiplantae</taxon>
        <taxon>Chlorophyta</taxon>
        <taxon>Pyramimonadophyceae</taxon>
        <taxon>Pyramimonadales</taxon>
        <taxon>Pyramimonadaceae</taxon>
        <taxon>Cymbomonas</taxon>
    </lineage>
</organism>
<proteinExistence type="predicted"/>
<reference evidence="2 3" key="1">
    <citation type="journal article" date="2015" name="Genome Biol. Evol.">
        <title>Comparative Genomics of a Bacterivorous Green Alga Reveals Evolutionary Causalities and Consequences of Phago-Mixotrophic Mode of Nutrition.</title>
        <authorList>
            <person name="Burns J.A."/>
            <person name="Paasch A."/>
            <person name="Narechania A."/>
            <person name="Kim E."/>
        </authorList>
    </citation>
    <scope>NUCLEOTIDE SEQUENCE [LARGE SCALE GENOMIC DNA]</scope>
    <source>
        <strain evidence="2 3">PLY_AMNH</strain>
    </source>
</reference>
<comment type="caution">
    <text evidence="2">The sequence shown here is derived from an EMBL/GenBank/DDBJ whole genome shotgun (WGS) entry which is preliminary data.</text>
</comment>
<dbReference type="Proteomes" id="UP001190700">
    <property type="component" value="Unassembled WGS sequence"/>
</dbReference>
<feature type="compositionally biased region" description="Basic and acidic residues" evidence="1">
    <location>
        <begin position="1"/>
        <end position="12"/>
    </location>
</feature>
<evidence type="ECO:0000313" key="2">
    <source>
        <dbReference type="EMBL" id="KAK3246835.1"/>
    </source>
</evidence>
<protein>
    <submittedName>
        <fullName evidence="2">Uncharacterized protein</fullName>
    </submittedName>
</protein>
<dbReference type="AlphaFoldDB" id="A0AAE0F1G1"/>
<gene>
    <name evidence="2" type="ORF">CYMTET_43643</name>
</gene>
<dbReference type="EMBL" id="LGRX02029430">
    <property type="protein sequence ID" value="KAK3246835.1"/>
    <property type="molecule type" value="Genomic_DNA"/>
</dbReference>
<feature type="region of interest" description="Disordered" evidence="1">
    <location>
        <begin position="1"/>
        <end position="23"/>
    </location>
</feature>
<keyword evidence="3" id="KW-1185">Reference proteome</keyword>
<feature type="region of interest" description="Disordered" evidence="1">
    <location>
        <begin position="77"/>
        <end position="96"/>
    </location>
</feature>
<evidence type="ECO:0000313" key="3">
    <source>
        <dbReference type="Proteomes" id="UP001190700"/>
    </source>
</evidence>
<feature type="compositionally biased region" description="Polar residues" evidence="1">
    <location>
        <begin position="13"/>
        <end position="23"/>
    </location>
</feature>
<feature type="non-terminal residue" evidence="2">
    <location>
        <position position="1"/>
    </location>
</feature>
<evidence type="ECO:0000256" key="1">
    <source>
        <dbReference type="SAM" id="MobiDB-lite"/>
    </source>
</evidence>